<keyword evidence="4 6" id="KW-1133">Transmembrane helix</keyword>
<dbReference type="Proteomes" id="UP000315525">
    <property type="component" value="Unassembled WGS sequence"/>
</dbReference>
<evidence type="ECO:0000256" key="3">
    <source>
        <dbReference type="ARBA" id="ARBA00022692"/>
    </source>
</evidence>
<feature type="transmembrane region" description="Helical" evidence="6">
    <location>
        <begin position="273"/>
        <end position="295"/>
    </location>
</feature>
<keyword evidence="2" id="KW-1003">Cell membrane</keyword>
<feature type="signal peptide" evidence="7">
    <location>
        <begin position="1"/>
        <end position="20"/>
    </location>
</feature>
<organism evidence="9 10">
    <name type="scientific">candidate division TA06 bacterium</name>
    <dbReference type="NCBI Taxonomy" id="2250710"/>
    <lineage>
        <taxon>Bacteria</taxon>
        <taxon>Bacteria division TA06</taxon>
    </lineage>
</organism>
<gene>
    <name evidence="9" type="ORF">E3J62_01895</name>
</gene>
<feature type="transmembrane region" description="Helical" evidence="6">
    <location>
        <begin position="350"/>
        <end position="372"/>
    </location>
</feature>
<dbReference type="PANTHER" id="PTHR32234">
    <property type="entry name" value="THIOL:DISULFIDE INTERCHANGE PROTEIN DSBD"/>
    <property type="match status" value="1"/>
</dbReference>
<dbReference type="InterPro" id="IPR028250">
    <property type="entry name" value="DsbDN"/>
</dbReference>
<dbReference type="Gene3D" id="3.40.30.10">
    <property type="entry name" value="Glutaredoxin"/>
    <property type="match status" value="1"/>
</dbReference>
<evidence type="ECO:0000256" key="4">
    <source>
        <dbReference type="ARBA" id="ARBA00022989"/>
    </source>
</evidence>
<comment type="caution">
    <text evidence="9">The sequence shown here is derived from an EMBL/GenBank/DDBJ whole genome shotgun (WGS) entry which is preliminary data.</text>
</comment>
<keyword evidence="3 6" id="KW-0812">Transmembrane</keyword>
<dbReference type="Pfam" id="PF02683">
    <property type="entry name" value="DsbD_TM"/>
    <property type="match status" value="1"/>
</dbReference>
<dbReference type="PROSITE" id="PS51352">
    <property type="entry name" value="THIOREDOXIN_2"/>
    <property type="match status" value="1"/>
</dbReference>
<evidence type="ECO:0000256" key="6">
    <source>
        <dbReference type="SAM" id="Phobius"/>
    </source>
</evidence>
<dbReference type="AlphaFoldDB" id="A0A523UXM9"/>
<evidence type="ECO:0000256" key="2">
    <source>
        <dbReference type="ARBA" id="ARBA00022475"/>
    </source>
</evidence>
<keyword evidence="5 6" id="KW-0472">Membrane</keyword>
<feature type="transmembrane region" description="Helical" evidence="6">
    <location>
        <begin position="443"/>
        <end position="461"/>
    </location>
</feature>
<accession>A0A523UXM9</accession>
<comment type="subcellular location">
    <subcellularLocation>
        <location evidence="1">Cell membrane</location>
        <topology evidence="1">Multi-pass membrane protein</topology>
    </subcellularLocation>
</comment>
<dbReference type="InterPro" id="IPR036929">
    <property type="entry name" value="DsbDN_sf"/>
</dbReference>
<feature type="domain" description="Thioredoxin" evidence="8">
    <location>
        <begin position="456"/>
        <end position="591"/>
    </location>
</feature>
<evidence type="ECO:0000313" key="10">
    <source>
        <dbReference type="Proteomes" id="UP000315525"/>
    </source>
</evidence>
<feature type="transmembrane region" description="Helical" evidence="6">
    <location>
        <begin position="193"/>
        <end position="215"/>
    </location>
</feature>
<protein>
    <submittedName>
        <fullName evidence="9">DUF255 domain-containing protein</fullName>
    </submittedName>
</protein>
<evidence type="ECO:0000259" key="8">
    <source>
        <dbReference type="PROSITE" id="PS51352"/>
    </source>
</evidence>
<feature type="transmembrane region" description="Helical" evidence="6">
    <location>
        <begin position="384"/>
        <end position="405"/>
    </location>
</feature>
<dbReference type="Gene3D" id="2.60.40.1250">
    <property type="entry name" value="Thiol:disulfide interchange protein DsbD, N-terminal domain"/>
    <property type="match status" value="1"/>
</dbReference>
<dbReference type="GO" id="GO:0017004">
    <property type="term" value="P:cytochrome complex assembly"/>
    <property type="evidence" value="ECO:0007669"/>
    <property type="project" value="InterPro"/>
</dbReference>
<name>A0A523UXM9_UNCT6</name>
<evidence type="ECO:0000256" key="5">
    <source>
        <dbReference type="ARBA" id="ARBA00023136"/>
    </source>
</evidence>
<dbReference type="Pfam" id="PF11412">
    <property type="entry name" value="DsbD_N"/>
    <property type="match status" value="1"/>
</dbReference>
<dbReference type="PANTHER" id="PTHR32234:SF0">
    <property type="entry name" value="THIOL:DISULFIDE INTERCHANGE PROTEIN DSBD"/>
    <property type="match status" value="1"/>
</dbReference>
<dbReference type="GO" id="GO:0015035">
    <property type="term" value="F:protein-disulfide reductase activity"/>
    <property type="evidence" value="ECO:0007669"/>
    <property type="project" value="TreeGrafter"/>
</dbReference>
<dbReference type="GO" id="GO:0005886">
    <property type="term" value="C:plasma membrane"/>
    <property type="evidence" value="ECO:0007669"/>
    <property type="project" value="UniProtKB-SubCell"/>
</dbReference>
<reference evidence="9 10" key="1">
    <citation type="submission" date="2019-03" db="EMBL/GenBank/DDBJ databases">
        <title>Metabolic potential of uncultured bacteria and archaea associated with petroleum seepage in deep-sea sediments.</title>
        <authorList>
            <person name="Dong X."/>
            <person name="Hubert C."/>
        </authorList>
    </citation>
    <scope>NUCLEOTIDE SEQUENCE [LARGE SCALE GENOMIC DNA]</scope>
    <source>
        <strain evidence="9">E44_bin18</strain>
    </source>
</reference>
<feature type="transmembrane region" description="Helical" evidence="6">
    <location>
        <begin position="236"/>
        <end position="261"/>
    </location>
</feature>
<dbReference type="InterPro" id="IPR036249">
    <property type="entry name" value="Thioredoxin-like_sf"/>
</dbReference>
<sequence>MRRTVLALIILLGVSSSAFSIDELPAPEDIVGASCGISYNALRPGMDFEFVIVGRVKEGWHINSNTPTDEMFVPTSVEFHLPEHFEVKKVTYPPGIFRKLSFSEKKLSVYEDEFIIRANASLDNSATPSEQDVEVVLTYQACNDQLCLEPVYRKLILPLSIVGPDVSIGESGFGVFEGEQENSSKTLGFGSKGLGLTFLFIFFGGLALNLTPCVYPMIPVTISYFGGQSHGSHRRLFMLAVAYLIGIAITYSILGLIAALTGSLIGAAMQNPIVLSFVALVLIALALSMFDVYTLKMPARMNSFAGSPKVGILGSLFMGLTLGIVIAPCVGPFVLGLLTYVGKQSNPLLGFWMFFTLAIGMGLPLVFLALVSGNIGKLPRSGEWMVWVKKVLGFMLFGMALYFLRTILPGSVYWTGMAVISLAAGVYLGWLDRIKGMGKPFSVFRKIFGVACVALFLWLVVAPGHTFVSIRPTARVEWLAYSDVVVKKAAHDGVPVIVDFTADWCIPCEELEEKTFSDPRVVGKMSRFLTVRVDLTKGSSDHAKELRGRYRVAGVPTVVFIGVEGKELPELRFVGFIRPDSLLGLMDKAIPK</sequence>
<feature type="chain" id="PRO_5022124003" evidence="7">
    <location>
        <begin position="21"/>
        <end position="592"/>
    </location>
</feature>
<dbReference type="GO" id="GO:0045454">
    <property type="term" value="P:cell redox homeostasis"/>
    <property type="evidence" value="ECO:0007669"/>
    <property type="project" value="TreeGrafter"/>
</dbReference>
<evidence type="ECO:0000313" key="9">
    <source>
        <dbReference type="EMBL" id="TET47294.1"/>
    </source>
</evidence>
<proteinExistence type="predicted"/>
<dbReference type="InterPro" id="IPR013766">
    <property type="entry name" value="Thioredoxin_domain"/>
</dbReference>
<dbReference type="Pfam" id="PF13899">
    <property type="entry name" value="Thioredoxin_7"/>
    <property type="match status" value="1"/>
</dbReference>
<evidence type="ECO:0000256" key="7">
    <source>
        <dbReference type="SAM" id="SignalP"/>
    </source>
</evidence>
<dbReference type="EMBL" id="SOJN01000024">
    <property type="protein sequence ID" value="TET47294.1"/>
    <property type="molecule type" value="Genomic_DNA"/>
</dbReference>
<keyword evidence="7" id="KW-0732">Signal</keyword>
<feature type="transmembrane region" description="Helical" evidence="6">
    <location>
        <begin position="411"/>
        <end position="431"/>
    </location>
</feature>
<feature type="transmembrane region" description="Helical" evidence="6">
    <location>
        <begin position="316"/>
        <end position="338"/>
    </location>
</feature>
<evidence type="ECO:0000256" key="1">
    <source>
        <dbReference type="ARBA" id="ARBA00004651"/>
    </source>
</evidence>
<dbReference type="SUPFAM" id="SSF52833">
    <property type="entry name" value="Thioredoxin-like"/>
    <property type="match status" value="1"/>
</dbReference>
<dbReference type="InterPro" id="IPR003834">
    <property type="entry name" value="Cyt_c_assmbl_TM_dom"/>
</dbReference>